<dbReference type="InterPro" id="IPR001680">
    <property type="entry name" value="WD40_rpt"/>
</dbReference>
<dbReference type="Proteomes" id="UP000663861">
    <property type="component" value="Unassembled WGS sequence"/>
</dbReference>
<sequence>MSLLSLRDSLSRAKAKVKKRLGIGPTDSNPSAGLLGHGTSRTLSPGITAFLHVLDSGTEVFGPLRSAVNGLSTCFRLYEDQSKAREDCVKLQTKIDSILQDLSKHINNSPGSALTNSVKLICLDLEAEVKITEELQARSTGRQLIDAMEGIDELAESYLRVQTHFERLTLNLNLSIMGKMDEQATEAKLAKLCASMSAAYNSAESDNLKRGPCTQGTREAQINMLLDWARTPESGKTCWMNGMAGTGKTTIAYSVCTDLDAASALGASFFCSRTIPECRQVKHIIPSIAYQLARFSLPFRCELVKALDSDPDANTRALNIQYKKLIVDPLIQAQKSLPTDFIVVIDALDECDNEDSVGQILDLILSPASTLPIRFLVSSRPEREIARRLGDQTDSKGDTRLVLHDLASEFVRADIEAYVRHELRDIQLAEERWPMLIESCGVLFIYASTSCRYLKQAYAKDTLDEAISLVTGSASKPGQQEGTNAIDQLYLTVLMTAFNDFGMSTKDKTRMRDLLETVICAIEPMTMTALALLLGMRSEKQVNALLQPLRSVLNVAKATGLVTTLHASFPDFMLSEHRSGSFFCPPTMRHISLAEACLRTINTTEPKFNICSLSSSYLLDNEVEGITELVGRSISPGLIYACRHWSTHLRSGEYCDQVKDCTRKFFLESLLLWMEVMNLTKSMVHGPGIIQEAERWCNEHAASADITGIAHDAWHLVTASPDGTRLAYVNNHSTLHLLDLNNRDTGIENVAEHLYEVYSVAFSADGARLAYGLGSDVYICGLQQGKQILGPLKGHANTVISVAFSPNSLQLATGSNDWTIRVWDTKNGHMVIGPFNGHENSVKSVSYSPDGTYLASASYDRTIRVWALETGQTVLGPLAEHSDLVLSVTFSPNGSFIASGSADNTIRVYNAQTGQTVLGPLSGHAAWINTVIFSQDSARLYSCSDDGTVCIWNTQGLAISNNPRPTTSLSKPIHSIRYSHSGLRLVSGSEHGTIHVWDVKTGDMVLGPLQGHTDVVSSVDYSPDDAYIASGSDDNTLRIWDAYTGNAVHGPLHSDGGGVRCVRFSPDSSVVASGSDSGTVQLWDVKGGQLVIDLFKHNTLIHSLAFSPDGRQVVAGSNDRTIQVIDRQTGETTMGPINVGQRLVSSAEFCPDGSRILSCSFCDSIQIWDAQTGQHILTCGGPHLDHVCSVYSAAFSPDGLHVVSGALDGTFSPDGSHVASCSDDCTIRFWDVSSCKPNPPSNPVTDAVGNEAGSSGLHRDDAIGSWLLNEDGWVVDSKDCRLVWVPSDLRNNLLCPPNDVIISEGGSFELKFDGVMLGENWVHCYQP</sequence>
<feature type="repeat" description="WD" evidence="3">
    <location>
        <begin position="966"/>
        <end position="1007"/>
    </location>
</feature>
<feature type="repeat" description="WD" evidence="3">
    <location>
        <begin position="1052"/>
        <end position="1093"/>
    </location>
</feature>
<dbReference type="InterPro" id="IPR056884">
    <property type="entry name" value="NPHP3-like_N"/>
</dbReference>
<dbReference type="InterPro" id="IPR020472">
    <property type="entry name" value="WD40_PAC1"/>
</dbReference>
<evidence type="ECO:0000256" key="2">
    <source>
        <dbReference type="ARBA" id="ARBA00022737"/>
    </source>
</evidence>
<dbReference type="Pfam" id="PF24883">
    <property type="entry name" value="NPHP3_N"/>
    <property type="match status" value="1"/>
</dbReference>
<dbReference type="PANTHER" id="PTHR19848:SF8">
    <property type="entry name" value="F-BOX AND WD REPEAT DOMAIN CONTAINING 7"/>
    <property type="match status" value="1"/>
</dbReference>
<dbReference type="PANTHER" id="PTHR19848">
    <property type="entry name" value="WD40 REPEAT PROTEIN"/>
    <property type="match status" value="1"/>
</dbReference>
<dbReference type="SUPFAM" id="SSF50978">
    <property type="entry name" value="WD40 repeat-like"/>
    <property type="match status" value="2"/>
</dbReference>
<dbReference type="PROSITE" id="PS50082">
    <property type="entry name" value="WD_REPEATS_2"/>
    <property type="match status" value="10"/>
</dbReference>
<feature type="repeat" description="WD" evidence="3">
    <location>
        <begin position="921"/>
        <end position="953"/>
    </location>
</feature>
<feature type="repeat" description="WD" evidence="3">
    <location>
        <begin position="1009"/>
        <end position="1050"/>
    </location>
</feature>
<dbReference type="Pfam" id="PF00400">
    <property type="entry name" value="WD40"/>
    <property type="match status" value="11"/>
</dbReference>
<feature type="repeat" description="WD" evidence="3">
    <location>
        <begin position="1144"/>
        <end position="1178"/>
    </location>
</feature>
<comment type="caution">
    <text evidence="6">The sequence shown here is derived from an EMBL/GenBank/DDBJ whole genome shotgun (WGS) entry which is preliminary data.</text>
</comment>
<dbReference type="EMBL" id="CAJMWY010000223">
    <property type="protein sequence ID" value="CAE6422691.1"/>
    <property type="molecule type" value="Genomic_DNA"/>
</dbReference>
<feature type="region of interest" description="Disordered" evidence="4">
    <location>
        <begin position="17"/>
        <end position="37"/>
    </location>
</feature>
<dbReference type="InterPro" id="IPR036322">
    <property type="entry name" value="WD40_repeat_dom_sf"/>
</dbReference>
<feature type="repeat" description="WD" evidence="3">
    <location>
        <begin position="835"/>
        <end position="876"/>
    </location>
</feature>
<gene>
    <name evidence="6" type="ORF">RDB_LOCUS15445</name>
</gene>
<feature type="repeat" description="WD" evidence="3">
    <location>
        <begin position="1094"/>
        <end position="1135"/>
    </location>
</feature>
<evidence type="ECO:0000313" key="6">
    <source>
        <dbReference type="EMBL" id="CAE6422691.1"/>
    </source>
</evidence>
<dbReference type="Gene3D" id="2.130.10.10">
    <property type="entry name" value="YVTN repeat-like/Quinoprotein amine dehydrogenase"/>
    <property type="match status" value="6"/>
</dbReference>
<feature type="repeat" description="WD" evidence="3">
    <location>
        <begin position="792"/>
        <end position="833"/>
    </location>
</feature>
<evidence type="ECO:0000256" key="3">
    <source>
        <dbReference type="PROSITE-ProRule" id="PRU00221"/>
    </source>
</evidence>
<feature type="repeat" description="WD" evidence="3">
    <location>
        <begin position="1211"/>
        <end position="1234"/>
    </location>
</feature>
<dbReference type="InterPro" id="IPR027417">
    <property type="entry name" value="P-loop_NTPase"/>
</dbReference>
<name>A0A8H3AI69_9AGAM</name>
<dbReference type="PROSITE" id="PS50294">
    <property type="entry name" value="WD_REPEATS_REGION"/>
    <property type="match status" value="8"/>
</dbReference>
<dbReference type="CDD" id="cd00200">
    <property type="entry name" value="WD40"/>
    <property type="match status" value="1"/>
</dbReference>
<dbReference type="SMART" id="SM00320">
    <property type="entry name" value="WD40"/>
    <property type="match status" value="11"/>
</dbReference>
<dbReference type="SUPFAM" id="SSF52540">
    <property type="entry name" value="P-loop containing nucleoside triphosphate hydrolases"/>
    <property type="match status" value="1"/>
</dbReference>
<feature type="domain" description="Nephrocystin 3-like N-terminal" evidence="5">
    <location>
        <begin position="226"/>
        <end position="380"/>
    </location>
</feature>
<organism evidence="6 7">
    <name type="scientific">Rhizoctonia solani</name>
    <dbReference type="NCBI Taxonomy" id="456999"/>
    <lineage>
        <taxon>Eukaryota</taxon>
        <taxon>Fungi</taxon>
        <taxon>Dikarya</taxon>
        <taxon>Basidiomycota</taxon>
        <taxon>Agaricomycotina</taxon>
        <taxon>Agaricomycetes</taxon>
        <taxon>Cantharellales</taxon>
        <taxon>Ceratobasidiaceae</taxon>
        <taxon>Rhizoctonia</taxon>
    </lineage>
</organism>
<dbReference type="Gene3D" id="3.40.50.300">
    <property type="entry name" value="P-loop containing nucleotide triphosphate hydrolases"/>
    <property type="match status" value="1"/>
</dbReference>
<keyword evidence="2" id="KW-0677">Repeat</keyword>
<reference evidence="6" key="1">
    <citation type="submission" date="2021-01" db="EMBL/GenBank/DDBJ databases">
        <authorList>
            <person name="Kaushik A."/>
        </authorList>
    </citation>
    <scope>NUCLEOTIDE SEQUENCE</scope>
    <source>
        <strain evidence="6">AG4-RS23</strain>
    </source>
</reference>
<evidence type="ECO:0000313" key="7">
    <source>
        <dbReference type="Proteomes" id="UP000663861"/>
    </source>
</evidence>
<evidence type="ECO:0000256" key="1">
    <source>
        <dbReference type="ARBA" id="ARBA00022574"/>
    </source>
</evidence>
<evidence type="ECO:0000256" key="4">
    <source>
        <dbReference type="SAM" id="MobiDB-lite"/>
    </source>
</evidence>
<dbReference type="InterPro" id="IPR015943">
    <property type="entry name" value="WD40/YVTN_repeat-like_dom_sf"/>
</dbReference>
<proteinExistence type="predicted"/>
<keyword evidence="1 3" id="KW-0853">WD repeat</keyword>
<protein>
    <recommendedName>
        <fullName evidence="5">Nephrocystin 3-like N-terminal domain-containing protein</fullName>
    </recommendedName>
</protein>
<dbReference type="PRINTS" id="PR00320">
    <property type="entry name" value="GPROTEINBRPT"/>
</dbReference>
<dbReference type="InterPro" id="IPR019775">
    <property type="entry name" value="WD40_repeat_CS"/>
</dbReference>
<feature type="repeat" description="WD" evidence="3">
    <location>
        <begin position="878"/>
        <end position="919"/>
    </location>
</feature>
<evidence type="ECO:0000259" key="5">
    <source>
        <dbReference type="Pfam" id="PF24883"/>
    </source>
</evidence>
<accession>A0A8H3AI69</accession>
<dbReference type="PROSITE" id="PS00678">
    <property type="entry name" value="WD_REPEATS_1"/>
    <property type="match status" value="2"/>
</dbReference>